<evidence type="ECO:0000256" key="3">
    <source>
        <dbReference type="SAM" id="MobiDB-lite"/>
    </source>
</evidence>
<gene>
    <name evidence="5" type="ORF">TCMB3V08_LOCUS2362</name>
</gene>
<dbReference type="GO" id="GO:0005654">
    <property type="term" value="C:nucleoplasm"/>
    <property type="evidence" value="ECO:0007669"/>
    <property type="project" value="TreeGrafter"/>
</dbReference>
<evidence type="ECO:0000256" key="1">
    <source>
        <dbReference type="ARBA" id="ARBA00004123"/>
    </source>
</evidence>
<name>A0A7R9IZ68_TIMCA</name>
<dbReference type="EMBL" id="OE179745">
    <property type="protein sequence ID" value="CAD7569632.1"/>
    <property type="molecule type" value="Genomic_DNA"/>
</dbReference>
<feature type="region of interest" description="Disordered" evidence="3">
    <location>
        <begin position="194"/>
        <end position="265"/>
    </location>
</feature>
<feature type="compositionally biased region" description="Low complexity" evidence="3">
    <location>
        <begin position="198"/>
        <end position="218"/>
    </location>
</feature>
<reference evidence="5" key="1">
    <citation type="submission" date="2020-11" db="EMBL/GenBank/DDBJ databases">
        <authorList>
            <person name="Tran Van P."/>
        </authorList>
    </citation>
    <scope>NUCLEOTIDE SEQUENCE</scope>
</reference>
<accession>A0A7R9IZ68</accession>
<dbReference type="GO" id="GO:0030289">
    <property type="term" value="C:protein phosphatase 4 complex"/>
    <property type="evidence" value="ECO:0007669"/>
    <property type="project" value="TreeGrafter"/>
</dbReference>
<organism evidence="5">
    <name type="scientific">Timema californicum</name>
    <name type="common">California timema</name>
    <name type="synonym">Walking stick</name>
    <dbReference type="NCBI Taxonomy" id="61474"/>
    <lineage>
        <taxon>Eukaryota</taxon>
        <taxon>Metazoa</taxon>
        <taxon>Ecdysozoa</taxon>
        <taxon>Arthropoda</taxon>
        <taxon>Hexapoda</taxon>
        <taxon>Insecta</taxon>
        <taxon>Pterygota</taxon>
        <taxon>Neoptera</taxon>
        <taxon>Polyneoptera</taxon>
        <taxon>Phasmatodea</taxon>
        <taxon>Timematodea</taxon>
        <taxon>Timematoidea</taxon>
        <taxon>Timematidae</taxon>
        <taxon>Timema</taxon>
    </lineage>
</organism>
<feature type="domain" description="Serine/threonine-protein phosphatase 4 regulatory subunit 3-like central" evidence="4">
    <location>
        <begin position="60"/>
        <end position="106"/>
    </location>
</feature>
<dbReference type="PANTHER" id="PTHR23318">
    <property type="entry name" value="ATP SYNTHASE GAMMA-RELATED"/>
    <property type="match status" value="1"/>
</dbReference>
<sequence length="265" mass="29489">MANEKQVSMASEQTHAAAEEIVTLTSSSVSTLCAKLTRRDDVWCVDSGATTHMCRDKNSFLELTPTISQKEDIKSLCTHVVENFGKVLDEVEYVQTFKALKMRYDQHQDKIKDRDRTTLDSDVFCGSVPSILRNSRYRRDQRQLEEEEEMWFNEDDDFDDGEAVVPAANDLLAKKLDSDLASIGKIMDKKVETHSPKLLNSNSKAGGGLLNNNATAGSPPSPMQGDKSSTLFKKALVDYEGDSDEEEDDEGNDSLAPSPKRARLT</sequence>
<proteinExistence type="predicted"/>
<feature type="compositionally biased region" description="Acidic residues" evidence="3">
    <location>
        <begin position="239"/>
        <end position="252"/>
    </location>
</feature>
<protein>
    <submittedName>
        <fullName evidence="5">(California timema) hypothetical protein</fullName>
    </submittedName>
</protein>
<dbReference type="PANTHER" id="PTHR23318:SF0">
    <property type="entry name" value="SERINE_THREONINE-PROTEIN PHOSPHATASE 4 REGULATORY SUBUNIT 3"/>
    <property type="match status" value="1"/>
</dbReference>
<dbReference type="GO" id="GO:0006974">
    <property type="term" value="P:DNA damage response"/>
    <property type="evidence" value="ECO:0007669"/>
    <property type="project" value="TreeGrafter"/>
</dbReference>
<dbReference type="GO" id="GO:0072542">
    <property type="term" value="F:protein phosphatase activator activity"/>
    <property type="evidence" value="ECO:0007669"/>
    <property type="project" value="TreeGrafter"/>
</dbReference>
<keyword evidence="2" id="KW-0539">Nucleus</keyword>
<evidence type="ECO:0000256" key="2">
    <source>
        <dbReference type="ARBA" id="ARBA00023242"/>
    </source>
</evidence>
<dbReference type="Pfam" id="PF04802">
    <property type="entry name" value="PP4R3"/>
    <property type="match status" value="1"/>
</dbReference>
<evidence type="ECO:0000259" key="4">
    <source>
        <dbReference type="Pfam" id="PF04802"/>
    </source>
</evidence>
<dbReference type="InterPro" id="IPR051137">
    <property type="entry name" value="PP4R3-like"/>
</dbReference>
<comment type="subcellular location">
    <subcellularLocation>
        <location evidence="1">Nucleus</location>
    </subcellularLocation>
</comment>
<dbReference type="AlphaFoldDB" id="A0A7R9IZ68"/>
<dbReference type="InterPro" id="IPR006887">
    <property type="entry name" value="P4R3-like_central_dom"/>
</dbReference>
<evidence type="ECO:0000313" key="5">
    <source>
        <dbReference type="EMBL" id="CAD7569632.1"/>
    </source>
</evidence>